<feature type="transmembrane region" description="Helical" evidence="8">
    <location>
        <begin position="283"/>
        <end position="303"/>
    </location>
</feature>
<dbReference type="STRING" id="104102.AtDm6_2367"/>
<keyword evidence="3 11" id="KW-0328">Glycosyltransferase</keyword>
<dbReference type="GO" id="GO:0004582">
    <property type="term" value="F:dolichyl-phosphate beta-D-mannosyltransferase activity"/>
    <property type="evidence" value="ECO:0007669"/>
    <property type="project" value="UniProtKB-EC"/>
</dbReference>
<comment type="similarity">
    <text evidence="2">Belongs to the glycosyltransferase 2 family.</text>
</comment>
<dbReference type="EC" id="2.4.1.83" evidence="11"/>
<gene>
    <name evidence="11" type="ORF">AtDm6_2367</name>
</gene>
<dbReference type="GO" id="GO:0000271">
    <property type="term" value="P:polysaccharide biosynthetic process"/>
    <property type="evidence" value="ECO:0007669"/>
    <property type="project" value="InterPro"/>
</dbReference>
<feature type="transmembrane region" description="Helical" evidence="8">
    <location>
        <begin position="315"/>
        <end position="341"/>
    </location>
</feature>
<comment type="caution">
    <text evidence="11">The sequence shown here is derived from an EMBL/GenBank/DDBJ whole genome shotgun (WGS) entry which is preliminary data.</text>
</comment>
<evidence type="ECO:0000259" key="9">
    <source>
        <dbReference type="Pfam" id="PF00535"/>
    </source>
</evidence>
<dbReference type="SUPFAM" id="SSF53448">
    <property type="entry name" value="Nucleotide-diphospho-sugar transferases"/>
    <property type="match status" value="1"/>
</dbReference>
<feature type="transmembrane region" description="Helical" evidence="8">
    <location>
        <begin position="253"/>
        <end position="271"/>
    </location>
</feature>
<dbReference type="PANTHER" id="PTHR43398:SF1">
    <property type="entry name" value="DOLICHOL-PHOSPHATE MANNOSYLTRANSFERASE SUBUNIT 1"/>
    <property type="match status" value="1"/>
</dbReference>
<dbReference type="PANTHER" id="PTHR43398">
    <property type="entry name" value="DOLICHOL-PHOSPHATE MANNOSYLTRANSFERASE SUBUNIT 1"/>
    <property type="match status" value="1"/>
</dbReference>
<dbReference type="InterPro" id="IPR001173">
    <property type="entry name" value="Glyco_trans_2-like"/>
</dbReference>
<dbReference type="Pfam" id="PF00535">
    <property type="entry name" value="Glycos_transf_2"/>
    <property type="match status" value="1"/>
</dbReference>
<evidence type="ECO:0000256" key="5">
    <source>
        <dbReference type="ARBA" id="ARBA00022692"/>
    </source>
</evidence>
<protein>
    <submittedName>
        <fullName evidence="11">Dolichol-phosphate mannosyltransferase-like</fullName>
        <ecNumber evidence="11">2.4.1.83</ecNumber>
    </submittedName>
</protein>
<dbReference type="InterPro" id="IPR029044">
    <property type="entry name" value="Nucleotide-diphossugar_trans"/>
</dbReference>
<feature type="domain" description="Glycosyltransferase 2-like" evidence="9">
    <location>
        <begin position="19"/>
        <end position="183"/>
    </location>
</feature>
<sequence length="373" mass="39422">MISDVPALPGAARGGPDISVIIPCYNEVRNIAPLVAALDRALAGRHWEVVFVDDNSPDGTTQAVRALAQKDARVRGLCRVGRRGLSSAVIEGALSSSAQIVAVMDGDLQHDDSRLGALIDAVQSGECDIAVGSRHVEGGNNAGLANAWRHALSDGGIKLAQMVLPVRLSDPMSGFFALRQDVFAAVAPRLSGTGFKILLDLLLSSSKPLRVQEVPCGFRARLAGESKLDALVMLQFLALVLDKLCRGWLPLRFVAFCLVGSVGVGVNLAVMQSIRTMGGDFPVAQGVGTVVAMILNFVLDNNITYRDKRLRGLRFVGGLLAFMLVCSIGAVANVGVAQMLFQAHEGLTQASVAGAILAVVWNYAVSSTVVWRV</sequence>
<dbReference type="PATRIC" id="fig|104102.7.peg.2341"/>
<evidence type="ECO:0000256" key="8">
    <source>
        <dbReference type="SAM" id="Phobius"/>
    </source>
</evidence>
<keyword evidence="12" id="KW-1185">Reference proteome</keyword>
<keyword evidence="7 8" id="KW-0472">Membrane</keyword>
<evidence type="ECO:0000256" key="1">
    <source>
        <dbReference type="ARBA" id="ARBA00004141"/>
    </source>
</evidence>
<comment type="subcellular location">
    <subcellularLocation>
        <location evidence="1">Membrane</location>
        <topology evidence="1">Multi-pass membrane protein</topology>
    </subcellularLocation>
</comment>
<evidence type="ECO:0000256" key="3">
    <source>
        <dbReference type="ARBA" id="ARBA00022676"/>
    </source>
</evidence>
<organism evidence="11 12">
    <name type="scientific">Acetobacter tropicalis</name>
    <dbReference type="NCBI Taxonomy" id="104102"/>
    <lineage>
        <taxon>Bacteria</taxon>
        <taxon>Pseudomonadati</taxon>
        <taxon>Pseudomonadota</taxon>
        <taxon>Alphaproteobacteria</taxon>
        <taxon>Acetobacterales</taxon>
        <taxon>Acetobacteraceae</taxon>
        <taxon>Acetobacter</taxon>
    </lineage>
</organism>
<reference evidence="11 12" key="1">
    <citation type="submission" date="2014-06" db="EMBL/GenBank/DDBJ databases">
        <title>Functional and comparative genomic analyses of the Drosophila gut microbiota identify candidate symbiosis factors.</title>
        <authorList>
            <person name="Newell P.D."/>
            <person name="Chaston J.M."/>
            <person name="Douglas A.E."/>
        </authorList>
    </citation>
    <scope>NUCLEOTIDE SEQUENCE [LARGE SCALE GENOMIC DNA]</scope>
    <source>
        <strain evidence="11 12">DmCS_006</strain>
    </source>
</reference>
<dbReference type="RefSeq" id="WP_035380893.1">
    <property type="nucleotide sequence ID" value="NZ_JACAOJ010000003.1"/>
</dbReference>
<dbReference type="Gene3D" id="3.90.550.10">
    <property type="entry name" value="Spore Coat Polysaccharide Biosynthesis Protein SpsA, Chain A"/>
    <property type="match status" value="1"/>
</dbReference>
<accession>A0A094ZIR4</accession>
<dbReference type="Pfam" id="PF04138">
    <property type="entry name" value="GtrA_DPMS_TM"/>
    <property type="match status" value="1"/>
</dbReference>
<keyword evidence="4 11" id="KW-0808">Transferase</keyword>
<evidence type="ECO:0000256" key="4">
    <source>
        <dbReference type="ARBA" id="ARBA00022679"/>
    </source>
</evidence>
<keyword evidence="6 8" id="KW-1133">Transmembrane helix</keyword>
<proteinExistence type="inferred from homology"/>
<keyword evidence="5 8" id="KW-0812">Transmembrane</keyword>
<evidence type="ECO:0000256" key="2">
    <source>
        <dbReference type="ARBA" id="ARBA00006739"/>
    </source>
</evidence>
<evidence type="ECO:0000256" key="6">
    <source>
        <dbReference type="ARBA" id="ARBA00022989"/>
    </source>
</evidence>
<evidence type="ECO:0000313" key="12">
    <source>
        <dbReference type="Proteomes" id="UP000029448"/>
    </source>
</evidence>
<evidence type="ECO:0000313" key="11">
    <source>
        <dbReference type="EMBL" id="KGB22356.1"/>
    </source>
</evidence>
<feature type="domain" description="GtrA/DPMS transmembrane" evidence="10">
    <location>
        <begin position="256"/>
        <end position="371"/>
    </location>
</feature>
<dbReference type="GO" id="GO:0016020">
    <property type="term" value="C:membrane"/>
    <property type="evidence" value="ECO:0007669"/>
    <property type="project" value="UniProtKB-SubCell"/>
</dbReference>
<feature type="transmembrane region" description="Helical" evidence="8">
    <location>
        <begin position="347"/>
        <end position="371"/>
    </location>
</feature>
<name>A0A094ZIR4_9PROT</name>
<dbReference type="GeneID" id="89479551"/>
<dbReference type="EMBL" id="JOKM01000079">
    <property type="protein sequence ID" value="KGB22356.1"/>
    <property type="molecule type" value="Genomic_DNA"/>
</dbReference>
<dbReference type="Proteomes" id="UP000029448">
    <property type="component" value="Unassembled WGS sequence"/>
</dbReference>
<dbReference type="InterPro" id="IPR007267">
    <property type="entry name" value="GtrA_DPMS_TM"/>
</dbReference>
<dbReference type="InterPro" id="IPR039528">
    <property type="entry name" value="DPM1-like"/>
</dbReference>
<evidence type="ECO:0000256" key="7">
    <source>
        <dbReference type="ARBA" id="ARBA00023136"/>
    </source>
</evidence>
<dbReference type="GO" id="GO:0009247">
    <property type="term" value="P:glycolipid biosynthetic process"/>
    <property type="evidence" value="ECO:0007669"/>
    <property type="project" value="TreeGrafter"/>
</dbReference>
<evidence type="ECO:0000259" key="10">
    <source>
        <dbReference type="Pfam" id="PF04138"/>
    </source>
</evidence>
<dbReference type="AlphaFoldDB" id="A0A094ZIR4"/>
<dbReference type="CDD" id="cd06442">
    <property type="entry name" value="DPM1_like"/>
    <property type="match status" value="1"/>
</dbReference>